<comment type="similarity">
    <text evidence="1">Belongs to the ketopantoate reductase family.</text>
</comment>
<dbReference type="Proteomes" id="UP001324533">
    <property type="component" value="Chromosome"/>
</dbReference>
<dbReference type="InterPro" id="IPR036291">
    <property type="entry name" value="NAD(P)-bd_dom_sf"/>
</dbReference>
<gene>
    <name evidence="6" type="ORF">T9R20_14605</name>
</gene>
<dbReference type="SUPFAM" id="SSF48179">
    <property type="entry name" value="6-phosphogluconate dehydrogenase C-terminal domain-like"/>
    <property type="match status" value="1"/>
</dbReference>
<evidence type="ECO:0000259" key="5">
    <source>
        <dbReference type="Pfam" id="PF08546"/>
    </source>
</evidence>
<evidence type="ECO:0000313" key="6">
    <source>
        <dbReference type="EMBL" id="WQB69910.1"/>
    </source>
</evidence>
<organism evidence="6 7">
    <name type="scientific">Microbacterium invictum</name>
    <dbReference type="NCBI Taxonomy" id="515415"/>
    <lineage>
        <taxon>Bacteria</taxon>
        <taxon>Bacillati</taxon>
        <taxon>Actinomycetota</taxon>
        <taxon>Actinomycetes</taxon>
        <taxon>Micrococcales</taxon>
        <taxon>Microbacteriaceae</taxon>
        <taxon>Microbacterium</taxon>
    </lineage>
</organism>
<dbReference type="InterPro" id="IPR003710">
    <property type="entry name" value="ApbA"/>
</dbReference>
<keyword evidence="3 6" id="KW-0560">Oxidoreductase</keyword>
<evidence type="ECO:0000313" key="7">
    <source>
        <dbReference type="Proteomes" id="UP001324533"/>
    </source>
</evidence>
<keyword evidence="7" id="KW-1185">Reference proteome</keyword>
<dbReference type="GO" id="GO:0008677">
    <property type="term" value="F:2-dehydropantoate 2-reductase activity"/>
    <property type="evidence" value="ECO:0007669"/>
    <property type="project" value="UniProtKB-EC"/>
</dbReference>
<dbReference type="PANTHER" id="PTHR21708:SF26">
    <property type="entry name" value="2-DEHYDROPANTOATE 2-REDUCTASE"/>
    <property type="match status" value="1"/>
</dbReference>
<dbReference type="Gene3D" id="1.10.1040.10">
    <property type="entry name" value="N-(1-d-carboxylethyl)-l-norvaline Dehydrogenase, domain 2"/>
    <property type="match status" value="1"/>
</dbReference>
<protein>
    <submittedName>
        <fullName evidence="6">2-dehydropantoate 2-reductase</fullName>
        <ecNumber evidence="6">1.1.1.169</ecNumber>
    </submittedName>
</protein>
<dbReference type="InterPro" id="IPR013328">
    <property type="entry name" value="6PGD_dom2"/>
</dbReference>
<dbReference type="NCBIfam" id="TIGR00745">
    <property type="entry name" value="apbA_panE"/>
    <property type="match status" value="1"/>
</dbReference>
<dbReference type="InterPro" id="IPR013332">
    <property type="entry name" value="KPR_N"/>
</dbReference>
<dbReference type="EMBL" id="CP139779">
    <property type="protein sequence ID" value="WQB69910.1"/>
    <property type="molecule type" value="Genomic_DNA"/>
</dbReference>
<evidence type="ECO:0000256" key="3">
    <source>
        <dbReference type="ARBA" id="ARBA00023002"/>
    </source>
</evidence>
<evidence type="ECO:0000259" key="4">
    <source>
        <dbReference type="Pfam" id="PF02558"/>
    </source>
</evidence>
<feature type="domain" description="Ketopantoate reductase N-terminal" evidence="4">
    <location>
        <begin position="19"/>
        <end position="159"/>
    </location>
</feature>
<proteinExistence type="inferred from homology"/>
<feature type="domain" description="Ketopantoate reductase C-terminal" evidence="5">
    <location>
        <begin position="197"/>
        <end position="335"/>
    </location>
</feature>
<dbReference type="RefSeq" id="WP_322410038.1">
    <property type="nucleotide sequence ID" value="NZ_CP139779.1"/>
</dbReference>
<accession>A0ABZ0V8F6</accession>
<keyword evidence="2" id="KW-0521">NADP</keyword>
<name>A0ABZ0V8F6_9MICO</name>
<dbReference type="SUPFAM" id="SSF51735">
    <property type="entry name" value="NAD(P)-binding Rossmann-fold domains"/>
    <property type="match status" value="1"/>
</dbReference>
<evidence type="ECO:0000256" key="1">
    <source>
        <dbReference type="ARBA" id="ARBA00007870"/>
    </source>
</evidence>
<dbReference type="InterPro" id="IPR013752">
    <property type="entry name" value="KPA_reductase"/>
</dbReference>
<dbReference type="EC" id="1.1.1.169" evidence="6"/>
<evidence type="ECO:0000256" key="2">
    <source>
        <dbReference type="ARBA" id="ARBA00022857"/>
    </source>
</evidence>
<dbReference type="Pfam" id="PF08546">
    <property type="entry name" value="ApbA_C"/>
    <property type="match status" value="1"/>
</dbReference>
<dbReference type="Gene3D" id="3.40.50.720">
    <property type="entry name" value="NAD(P)-binding Rossmann-like Domain"/>
    <property type="match status" value="1"/>
</dbReference>
<dbReference type="Pfam" id="PF02558">
    <property type="entry name" value="ApbA"/>
    <property type="match status" value="1"/>
</dbReference>
<dbReference type="PANTHER" id="PTHR21708">
    <property type="entry name" value="PROBABLE 2-DEHYDROPANTOATE 2-REDUCTASE"/>
    <property type="match status" value="1"/>
</dbReference>
<sequence length="365" mass="38351">MTGSPPFAAGPADLDGVRIAVVGTGANGASIGADLIRAGLDVTFIEQWPAHVEAMRADGLTVHLPTATQVTPVEVYHLCQVAELRHPFDIVFTSVKTYDTRWVCELMAPLMGASSVMVGLQNGMTIDAVADILGPARSVGAVLGIAANMPAPGVVVRQIPPAGTWFTVGAMSGERTPRVEQVAAILRHAGTVELTDDIRASKWMKLLANIPEMLPSAILGVPLLTAVGVPGMRAVMDAAAREAYAVARALQIPMRPIFGKTADEVPDSDRYALDLLDAVLESYSLPDTRVAVLQDWDKGRRAELDAFSGYIVRQSEAVGVPAPVNTAILRLAERIEAGELLPSPANSGLLAAALPDAHPGRLAGV</sequence>
<reference evidence="6 7" key="1">
    <citation type="submission" date="2023-06" db="EMBL/GenBank/DDBJ databases">
        <title>Rock-solubilizing bacteria, Microbacterium invictum, promotes re-establishment of vegetation in rocky wasteland by accelerating rock bio-weathering and reshaping soil bacterial community.</title>
        <authorList>
            <person name="Liu C."/>
        </authorList>
    </citation>
    <scope>NUCLEOTIDE SEQUENCE [LARGE SCALE GENOMIC DNA]</scope>
    <source>
        <strain evidence="6 7">X-18</strain>
    </source>
</reference>
<dbReference type="InterPro" id="IPR008927">
    <property type="entry name" value="6-PGluconate_DH-like_C_sf"/>
</dbReference>
<dbReference type="InterPro" id="IPR051402">
    <property type="entry name" value="KPR-Related"/>
</dbReference>